<protein>
    <recommendedName>
        <fullName evidence="8">Integrase catalytic domain-containing protein</fullName>
    </recommendedName>
</protein>
<evidence type="ECO:0000259" key="5">
    <source>
        <dbReference type="Pfam" id="PF25597"/>
    </source>
</evidence>
<sequence length="433" mass="48598">MKVNDWVPGISRKGLSIKLLVVTPHNRTGVSERSNRTLMDGVNSSMYNNNSSNQLPQNTGRHLMELWGEFLCATVYVRNRSISSISDVTPYEKVFNKKPSVAHLRILGCRAYAHVPDAVRKKLEPKAVACWFVGYCDSIKGWRLWDPITRKVIISRDVSFDETILIGDTTNAAVRGFNPCDPFQIVMKVLNLYRNDEQEEIIEPIPAVEEEIVEPIPAVEEEIVQPIPAVEEDIIEPIPDVVVDGNPAVPLHSVEAAKKETATPLPAVSTQNSSNNPTGIQHNYRRSRRIQLLQSKKSCGKTALTSGSDELPEPDVDEPKSYKEGVRSNYATQWMKAFEEEYQSLIENKSWELVPRSQIPTNCNVIGHKWIGKYKPGYGQVPARFKGRLTAVGCRQRYGIDFDETFAPVPRSETVRATLSISDGNSRHGHHPD</sequence>
<dbReference type="Proteomes" id="UP000789390">
    <property type="component" value="Unassembled WGS sequence"/>
</dbReference>
<dbReference type="GO" id="GO:0003676">
    <property type="term" value="F:nucleic acid binding"/>
    <property type="evidence" value="ECO:0007669"/>
    <property type="project" value="InterPro"/>
</dbReference>
<dbReference type="InterPro" id="IPR013103">
    <property type="entry name" value="RVT_2"/>
</dbReference>
<dbReference type="EMBL" id="CAKKLH010000293">
    <property type="protein sequence ID" value="CAH0109600.1"/>
    <property type="molecule type" value="Genomic_DNA"/>
</dbReference>
<reference evidence="6" key="1">
    <citation type="submission" date="2021-11" db="EMBL/GenBank/DDBJ databases">
        <authorList>
            <person name="Schell T."/>
        </authorList>
    </citation>
    <scope>NUCLEOTIDE SEQUENCE</scope>
    <source>
        <strain evidence="6">M5</strain>
    </source>
</reference>
<dbReference type="GO" id="GO:0046872">
    <property type="term" value="F:metal ion binding"/>
    <property type="evidence" value="ECO:0007669"/>
    <property type="project" value="UniProtKB-KW"/>
</dbReference>
<evidence type="ECO:0000256" key="2">
    <source>
        <dbReference type="ARBA" id="ARBA00022801"/>
    </source>
</evidence>
<gene>
    <name evidence="6" type="ORF">DGAL_LOCUS13081</name>
</gene>
<dbReference type="Gene3D" id="3.30.420.10">
    <property type="entry name" value="Ribonuclease H-like superfamily/Ribonuclease H"/>
    <property type="match status" value="1"/>
</dbReference>
<dbReference type="AlphaFoldDB" id="A0A8J2WLY0"/>
<organism evidence="6 7">
    <name type="scientific">Daphnia galeata</name>
    <dbReference type="NCBI Taxonomy" id="27404"/>
    <lineage>
        <taxon>Eukaryota</taxon>
        <taxon>Metazoa</taxon>
        <taxon>Ecdysozoa</taxon>
        <taxon>Arthropoda</taxon>
        <taxon>Crustacea</taxon>
        <taxon>Branchiopoda</taxon>
        <taxon>Diplostraca</taxon>
        <taxon>Cladocera</taxon>
        <taxon>Anomopoda</taxon>
        <taxon>Daphniidae</taxon>
        <taxon>Daphnia</taxon>
    </lineage>
</organism>
<comment type="caution">
    <text evidence="6">The sequence shown here is derived from an EMBL/GenBank/DDBJ whole genome shotgun (WGS) entry which is preliminary data.</text>
</comment>
<dbReference type="Pfam" id="PF07727">
    <property type="entry name" value="RVT_2"/>
    <property type="match status" value="1"/>
</dbReference>
<evidence type="ECO:0000256" key="1">
    <source>
        <dbReference type="ARBA" id="ARBA00022723"/>
    </source>
</evidence>
<dbReference type="GO" id="GO:0016787">
    <property type="term" value="F:hydrolase activity"/>
    <property type="evidence" value="ECO:0007669"/>
    <property type="project" value="UniProtKB-KW"/>
</dbReference>
<evidence type="ECO:0008006" key="8">
    <source>
        <dbReference type="Google" id="ProtNLM"/>
    </source>
</evidence>
<name>A0A8J2WLY0_9CRUS</name>
<dbReference type="PANTHER" id="PTHR42648">
    <property type="entry name" value="TRANSPOSASE, PUTATIVE-RELATED"/>
    <property type="match status" value="1"/>
</dbReference>
<feature type="compositionally biased region" description="Polar residues" evidence="3">
    <location>
        <begin position="299"/>
        <end position="308"/>
    </location>
</feature>
<dbReference type="InterPro" id="IPR057670">
    <property type="entry name" value="SH3_retrovirus"/>
</dbReference>
<keyword evidence="7" id="KW-1185">Reference proteome</keyword>
<feature type="domain" description="Retroviral polymerase SH3-like" evidence="5">
    <location>
        <begin position="109"/>
        <end position="165"/>
    </location>
</feature>
<feature type="region of interest" description="Disordered" evidence="3">
    <location>
        <begin position="299"/>
        <end position="322"/>
    </location>
</feature>
<evidence type="ECO:0000313" key="6">
    <source>
        <dbReference type="EMBL" id="CAH0109600.1"/>
    </source>
</evidence>
<keyword evidence="2" id="KW-0378">Hydrolase</keyword>
<evidence type="ECO:0000313" key="7">
    <source>
        <dbReference type="Proteomes" id="UP000789390"/>
    </source>
</evidence>
<evidence type="ECO:0000259" key="4">
    <source>
        <dbReference type="Pfam" id="PF07727"/>
    </source>
</evidence>
<accession>A0A8J2WLY0</accession>
<keyword evidence="1" id="KW-0479">Metal-binding</keyword>
<feature type="domain" description="Reverse transcriptase Ty1/copia-type" evidence="4">
    <location>
        <begin position="348"/>
        <end position="432"/>
    </location>
</feature>
<dbReference type="InterPro" id="IPR036397">
    <property type="entry name" value="RNaseH_sf"/>
</dbReference>
<feature type="region of interest" description="Disordered" evidence="3">
    <location>
        <begin position="261"/>
        <end position="282"/>
    </location>
</feature>
<dbReference type="PANTHER" id="PTHR42648:SF24">
    <property type="entry name" value="INTEGRASE CATALYTIC DOMAIN-CONTAINING PROTEIN"/>
    <property type="match status" value="1"/>
</dbReference>
<dbReference type="InterPro" id="IPR039537">
    <property type="entry name" value="Retrotran_Ty1/copia-like"/>
</dbReference>
<dbReference type="OrthoDB" id="421869at2759"/>
<dbReference type="Pfam" id="PF25597">
    <property type="entry name" value="SH3_retrovirus"/>
    <property type="match status" value="1"/>
</dbReference>
<proteinExistence type="predicted"/>
<feature type="compositionally biased region" description="Polar residues" evidence="3">
    <location>
        <begin position="268"/>
        <end position="281"/>
    </location>
</feature>
<evidence type="ECO:0000256" key="3">
    <source>
        <dbReference type="SAM" id="MobiDB-lite"/>
    </source>
</evidence>